<keyword evidence="1" id="KW-0460">Magnesium</keyword>
<feature type="region of interest" description="Disordered" evidence="2">
    <location>
        <begin position="1"/>
        <end position="36"/>
    </location>
</feature>
<feature type="binding site" evidence="1">
    <location>
        <position position="432"/>
    </location>
    <ligand>
        <name>Mg(2+)</name>
        <dbReference type="ChEBI" id="CHEBI:18420"/>
        <label>1</label>
    </ligand>
</feature>
<proteinExistence type="predicted"/>
<organism evidence="3 4">
    <name type="scientific">Abyssobacteria bacterium (strain SURF_5)</name>
    <dbReference type="NCBI Taxonomy" id="2093360"/>
    <lineage>
        <taxon>Bacteria</taxon>
        <taxon>Pseudomonadati</taxon>
        <taxon>Candidatus Hydrogenedentota</taxon>
        <taxon>Candidatus Abyssobacteria</taxon>
    </lineage>
</organism>
<accession>A0A3A4P691</accession>
<comment type="cofactor">
    <cofactor evidence="1">
        <name>Mg(2+)</name>
        <dbReference type="ChEBI" id="CHEBI:18420"/>
    </cofactor>
    <text evidence="1">Binds 2 magnesium ions per subunit.</text>
</comment>
<dbReference type="SUPFAM" id="SSF101478">
    <property type="entry name" value="ADP-ribosylglycohydrolase"/>
    <property type="match status" value="1"/>
</dbReference>
<feature type="compositionally biased region" description="Basic and acidic residues" evidence="2">
    <location>
        <begin position="22"/>
        <end position="32"/>
    </location>
</feature>
<evidence type="ECO:0000256" key="1">
    <source>
        <dbReference type="PIRSR" id="PIRSR605502-1"/>
    </source>
</evidence>
<protein>
    <submittedName>
        <fullName evidence="3">ADP-ribosylglycohydrolase family protein</fullName>
    </submittedName>
</protein>
<feature type="region of interest" description="Disordered" evidence="2">
    <location>
        <begin position="110"/>
        <end position="141"/>
    </location>
</feature>
<dbReference type="InterPro" id="IPR036705">
    <property type="entry name" value="Ribosyl_crysJ1_sf"/>
</dbReference>
<keyword evidence="1" id="KW-0479">Metal-binding</keyword>
<feature type="compositionally biased region" description="Basic and acidic residues" evidence="2">
    <location>
        <begin position="123"/>
        <end position="141"/>
    </location>
</feature>
<dbReference type="GO" id="GO:0046872">
    <property type="term" value="F:metal ion binding"/>
    <property type="evidence" value="ECO:0007669"/>
    <property type="project" value="UniProtKB-KW"/>
</dbReference>
<feature type="binding site" evidence="1">
    <location>
        <position position="434"/>
    </location>
    <ligand>
        <name>Mg(2+)</name>
        <dbReference type="ChEBI" id="CHEBI:18420"/>
        <label>1</label>
    </ligand>
</feature>
<evidence type="ECO:0000313" key="3">
    <source>
        <dbReference type="EMBL" id="RJP23381.1"/>
    </source>
</evidence>
<dbReference type="AlphaFoldDB" id="A0A3A4P691"/>
<dbReference type="GO" id="GO:0016787">
    <property type="term" value="F:hydrolase activity"/>
    <property type="evidence" value="ECO:0007669"/>
    <property type="project" value="UniProtKB-KW"/>
</dbReference>
<gene>
    <name evidence="3" type="ORF">C4520_06400</name>
</gene>
<feature type="compositionally biased region" description="Basic and acidic residues" evidence="2">
    <location>
        <begin position="1"/>
        <end position="10"/>
    </location>
</feature>
<dbReference type="EMBL" id="QZKU01000046">
    <property type="protein sequence ID" value="RJP23381.1"/>
    <property type="molecule type" value="Genomic_DNA"/>
</dbReference>
<name>A0A3A4P691_ABYX5</name>
<evidence type="ECO:0000313" key="4">
    <source>
        <dbReference type="Proteomes" id="UP000265882"/>
    </source>
</evidence>
<reference evidence="3 4" key="1">
    <citation type="journal article" date="2017" name="ISME J.">
        <title>Energy and carbon metabolisms in a deep terrestrial subsurface fluid microbial community.</title>
        <authorList>
            <person name="Momper L."/>
            <person name="Jungbluth S.P."/>
            <person name="Lee M.D."/>
            <person name="Amend J.P."/>
        </authorList>
    </citation>
    <scope>NUCLEOTIDE SEQUENCE [LARGE SCALE GENOMIC DNA]</scope>
    <source>
        <strain evidence="3">SURF_5</strain>
    </source>
</reference>
<dbReference type="Proteomes" id="UP000265882">
    <property type="component" value="Unassembled WGS sequence"/>
</dbReference>
<dbReference type="InterPro" id="IPR005502">
    <property type="entry name" value="Ribosyl_crysJ1"/>
</dbReference>
<evidence type="ECO:0000256" key="2">
    <source>
        <dbReference type="SAM" id="MobiDB-lite"/>
    </source>
</evidence>
<dbReference type="Pfam" id="PF03747">
    <property type="entry name" value="ADP_ribosyl_GH"/>
    <property type="match status" value="1"/>
</dbReference>
<sequence>MCRPGSRRDLGQGVDRRHRQRRPLDHESPERHRAVKTRTMAEQLQNMFLWLAYGDLNVELAQLRDEGKQVTPALEAEFATLLKLDHEELFSPATQRKAGTLLDETAALPVSDDFPYDEPSDLESLRDRRPDGPRAYRRPLSDRSVSERIHGGWLGRCIGCFLGKAAEGVRTDRFWPFLKDTGQWPLSGYIRYGVDGKLARKYPDITALRWSDQLEYMPVDDDTNYTTASLLMLRKYGPAFSPADVAQFWLENIPTLAAFTAERVAYRNFMLHVQPPHSASYRNPYREWIGAQIRADAYGYVNIGSPERAAEFAWRDACISHVKNGIYGAMFMAALIAGAPYCENIPELIEAGLAEIPARCRLAAHLGEALEWYRQGITYDEAVARIHATWDEYDFHHWCHTIPNAVICITALLWGGNDFGSSICKAVQPGFDTDCNGATVGSIMGMRLGIAGIAPAWSARLNDTLHTSLAGFNVVKISRIADETLGLMEQKSDS</sequence>
<keyword evidence="3" id="KW-0378">Hydrolase</keyword>
<comment type="caution">
    <text evidence="3">The sequence shown here is derived from an EMBL/GenBank/DDBJ whole genome shotgun (WGS) entry which is preliminary data.</text>
</comment>
<dbReference type="Gene3D" id="1.10.4080.10">
    <property type="entry name" value="ADP-ribosylation/Crystallin J1"/>
    <property type="match status" value="1"/>
</dbReference>